<reference evidence="4 5" key="1">
    <citation type="submission" date="2019-06" db="EMBL/GenBank/DDBJ databases">
        <authorList>
            <person name="Palmer J.M."/>
        </authorList>
    </citation>
    <scope>NUCLEOTIDE SEQUENCE [LARGE SCALE GENOMIC DNA]</scope>
    <source>
        <strain evidence="4 5">TWF106</strain>
    </source>
</reference>
<dbReference type="Pfam" id="PF24476">
    <property type="entry name" value="DUF7580"/>
    <property type="match status" value="1"/>
</dbReference>
<evidence type="ECO:0000313" key="4">
    <source>
        <dbReference type="EMBL" id="KAF3228322.1"/>
    </source>
</evidence>
<organism evidence="4 5">
    <name type="scientific">Orbilia oligospora</name>
    <name type="common">Nematode-trapping fungus</name>
    <name type="synonym">Arthrobotrys oligospora</name>
    <dbReference type="NCBI Taxonomy" id="2813651"/>
    <lineage>
        <taxon>Eukaryota</taxon>
        <taxon>Fungi</taxon>
        <taxon>Dikarya</taxon>
        <taxon>Ascomycota</taxon>
        <taxon>Pezizomycotina</taxon>
        <taxon>Orbiliomycetes</taxon>
        <taxon>Orbiliales</taxon>
        <taxon>Orbiliaceae</taxon>
        <taxon>Orbilia</taxon>
    </lineage>
</organism>
<gene>
    <name evidence="4" type="ORF">TWF106_007354</name>
</gene>
<dbReference type="PANTHER" id="PTHR46082">
    <property type="entry name" value="ATP/GTP-BINDING PROTEIN-RELATED"/>
    <property type="match status" value="1"/>
</dbReference>
<proteinExistence type="predicted"/>
<dbReference type="PANTHER" id="PTHR46082:SF6">
    <property type="entry name" value="AAA+ ATPASE DOMAIN-CONTAINING PROTEIN-RELATED"/>
    <property type="match status" value="1"/>
</dbReference>
<dbReference type="Gene3D" id="3.40.50.1580">
    <property type="entry name" value="Nucleoside phosphorylase domain"/>
    <property type="match status" value="1"/>
</dbReference>
<dbReference type="AlphaFoldDB" id="A0A7C8VC44"/>
<feature type="domain" description="Nucleoside phosphorylase" evidence="2">
    <location>
        <begin position="692"/>
        <end position="812"/>
    </location>
</feature>
<dbReference type="InterPro" id="IPR000845">
    <property type="entry name" value="Nucleoside_phosphorylase_d"/>
</dbReference>
<evidence type="ECO:0000256" key="1">
    <source>
        <dbReference type="SAM" id="MobiDB-lite"/>
    </source>
</evidence>
<evidence type="ECO:0000259" key="2">
    <source>
        <dbReference type="Pfam" id="PF01048"/>
    </source>
</evidence>
<dbReference type="EMBL" id="WIWS01000004">
    <property type="protein sequence ID" value="KAF3228322.1"/>
    <property type="molecule type" value="Genomic_DNA"/>
</dbReference>
<evidence type="ECO:0000313" key="5">
    <source>
        <dbReference type="Proteomes" id="UP000472727"/>
    </source>
</evidence>
<protein>
    <submittedName>
        <fullName evidence="4">Uncharacterized protein</fullName>
    </submittedName>
</protein>
<feature type="compositionally biased region" description="Polar residues" evidence="1">
    <location>
        <begin position="8"/>
        <end position="22"/>
    </location>
</feature>
<dbReference type="GO" id="GO:0003824">
    <property type="term" value="F:catalytic activity"/>
    <property type="evidence" value="ECO:0007669"/>
    <property type="project" value="InterPro"/>
</dbReference>
<dbReference type="InterPro" id="IPR053137">
    <property type="entry name" value="NLR-like"/>
</dbReference>
<dbReference type="SUPFAM" id="SSF53167">
    <property type="entry name" value="Purine and uridine phosphorylases"/>
    <property type="match status" value="1"/>
</dbReference>
<dbReference type="InterPro" id="IPR056002">
    <property type="entry name" value="DUF7580"/>
</dbReference>
<feature type="region of interest" description="Disordered" evidence="1">
    <location>
        <begin position="8"/>
        <end position="27"/>
    </location>
</feature>
<dbReference type="InterPro" id="IPR035994">
    <property type="entry name" value="Nucleoside_phosphorylase_sf"/>
</dbReference>
<name>A0A7C8VC44_ORBOL</name>
<evidence type="ECO:0000259" key="3">
    <source>
        <dbReference type="Pfam" id="PF24476"/>
    </source>
</evidence>
<comment type="caution">
    <text evidence="4">The sequence shown here is derived from an EMBL/GenBank/DDBJ whole genome shotgun (WGS) entry which is preliminary data.</text>
</comment>
<dbReference type="Pfam" id="PF01048">
    <property type="entry name" value="PNP_UDP_1"/>
    <property type="match status" value="1"/>
</dbReference>
<sequence>MQLQLRCTSTLSSADPKTSSVTRGRAAGMSNDQTLECEWGLFRNLGWYLNGRLQRAESPVDHRERRHRARRKSRLQKKCRFLEIDLRNALMLKNLDIGLPEDSGLDTAEQNGYESLGQIIQLLESHVNEHFVASLSQSEGPGSFFSSLPAFEKYPKLCQLIQYLKVTAEDPNLAAGPFNLVTEVNENPAIFAIQSASVTQELLDELMQLNSYFRRFQSQPGGNANKRSRTSAREGETTIDISEDLGFRKHTSVVIKALHHFLPSCRDFHKVMLQLPERGGALELFLSGCKTKQWQEVRCEHYTPNNSISQINNLCETLQKYADQQLQLAVRVLQDNSQNIDYSPHAHSIPRRYPHASFSESLERLIKRKSLRNISFNEEMKKNKSDTAPKVRFTLREKRILAFRLSLCFLNFFDARFMKESWNPDKIMFLALPECRVQESQLYISCSLQVAREKEFYGIGHPVLTSFARLLLEIDEGMVWPSSKENGDSDIGIIWMELCKYVESAKRDRGQSSYLDAVRETLYLHLHLNETQATSDCDEDFDKRVRELMYTKIVSLLALEVPPETREQFSHLMDTSLRDGKRQRSEIANANEIIDVRNSKNPRVAILHPANMESYRVDCNLGLDADGERRFDNISYGQVSQLYTRSPRLQHPGAFVPQNQPRPSKLSQEITMDNSDRLSLSPAAPEVCREFRIAIICALPLEADAVQALFDQIYEDGSEIHRKLHGDHNIYTIGTMGGQNIILCHLPGMGVTNAASAAENLRRSYTQIRLVLITGICGAIPYLPNHGHEEVILGDVIISDSLIKYDFGRKYPDKFERKNGKEEIIEPPNSEIRGLLGKLRTRRFKDNFEREAAGVLQALQAGKGNECYRYPGAENDILFPAAYPHKAYQLQSLTNCTCFKCTIGSDKVCDGIRKKDCGALGCGERTMSVQRERLTQSNILPSIHIGKMASADTVMKSGKDRDELAREEDVIGFEMEGAGVWGRVPACVIIKGVCDYADSHKNKKWQRYASATAAAATMAFVKYWGSNTYR</sequence>
<feature type="domain" description="DUF7580" evidence="3">
    <location>
        <begin position="243"/>
        <end position="563"/>
    </location>
</feature>
<accession>A0A7C8VC44</accession>
<dbReference type="Proteomes" id="UP000472727">
    <property type="component" value="Unassembled WGS sequence"/>
</dbReference>
<dbReference type="GO" id="GO:0009116">
    <property type="term" value="P:nucleoside metabolic process"/>
    <property type="evidence" value="ECO:0007669"/>
    <property type="project" value="InterPro"/>
</dbReference>